<evidence type="ECO:0000256" key="3">
    <source>
        <dbReference type="ARBA" id="ARBA00022679"/>
    </source>
</evidence>
<keyword evidence="5 9" id="KW-1133">Transmembrane helix</keyword>
<organism evidence="11 12">
    <name type="scientific">Rubroshorea leprosula</name>
    <dbReference type="NCBI Taxonomy" id="152421"/>
    <lineage>
        <taxon>Eukaryota</taxon>
        <taxon>Viridiplantae</taxon>
        <taxon>Streptophyta</taxon>
        <taxon>Embryophyta</taxon>
        <taxon>Tracheophyta</taxon>
        <taxon>Spermatophyta</taxon>
        <taxon>Magnoliopsida</taxon>
        <taxon>eudicotyledons</taxon>
        <taxon>Gunneridae</taxon>
        <taxon>Pentapetalae</taxon>
        <taxon>rosids</taxon>
        <taxon>malvids</taxon>
        <taxon>Malvales</taxon>
        <taxon>Dipterocarpaceae</taxon>
        <taxon>Rubroshorea</taxon>
    </lineage>
</organism>
<evidence type="ECO:0000256" key="1">
    <source>
        <dbReference type="ARBA" id="ARBA00004141"/>
    </source>
</evidence>
<feature type="transmembrane region" description="Helical" evidence="9">
    <location>
        <begin position="32"/>
        <end position="51"/>
    </location>
</feature>
<keyword evidence="12" id="KW-1185">Reference proteome</keyword>
<evidence type="ECO:0000313" key="11">
    <source>
        <dbReference type="EMBL" id="GKV43785.1"/>
    </source>
</evidence>
<dbReference type="GO" id="GO:0016020">
    <property type="term" value="C:membrane"/>
    <property type="evidence" value="ECO:0007669"/>
    <property type="project" value="UniProtKB-SubCell"/>
</dbReference>
<keyword evidence="8" id="KW-0012">Acyltransferase</keyword>
<gene>
    <name evidence="11" type="ORF">SLEP1_g51038</name>
</gene>
<dbReference type="PANTHER" id="PTHR31595">
    <property type="entry name" value="LONG-CHAIN-ALCOHOL O-FATTY-ACYLTRANSFERASE 3-RELATED"/>
    <property type="match status" value="1"/>
</dbReference>
<evidence type="ECO:0000256" key="2">
    <source>
        <dbReference type="ARBA" id="ARBA00007282"/>
    </source>
</evidence>
<evidence type="ECO:0000313" key="12">
    <source>
        <dbReference type="Proteomes" id="UP001054252"/>
    </source>
</evidence>
<keyword evidence="3" id="KW-0808">Transferase</keyword>
<dbReference type="InterPro" id="IPR044851">
    <property type="entry name" value="Wax_synthase"/>
</dbReference>
<comment type="caution">
    <text evidence="11">The sequence shown here is derived from an EMBL/GenBank/DDBJ whole genome shotgun (WGS) entry which is preliminary data.</text>
</comment>
<evidence type="ECO:0000256" key="4">
    <source>
        <dbReference type="ARBA" id="ARBA00022692"/>
    </source>
</evidence>
<sequence>MEEELKSFVKVWVLAITSLCYSYYIAAKIPKGFLRLLSLLPVISLFLFLPLNLSSYSYIFATSIFLSWYANFKLLLFSFDYGPLSPPPPQLLHFIFIASLPIKIKRYPPQDKPQTSFLGTIILAMKVAITIMLFVAYNYGKHLNTSIVLALFPIHFLFETQCLYAVFQIPPKFLFGFELEPQFKEPLLANSLQDFWGRRWNLMSSDVLRHTIYNPLRRTSMRIIGDSYEEEEGDIDREKTAVSQCNLEATGAGISAGDF</sequence>
<feature type="transmembrane region" description="Helical" evidence="9">
    <location>
        <begin position="116"/>
        <end position="140"/>
    </location>
</feature>
<comment type="subcellular location">
    <subcellularLocation>
        <location evidence="1">Membrane</location>
        <topology evidence="1">Multi-pass membrane protein</topology>
    </subcellularLocation>
</comment>
<dbReference type="InterPro" id="IPR032805">
    <property type="entry name" value="Wax_synthase_dom"/>
</dbReference>
<dbReference type="Proteomes" id="UP001054252">
    <property type="component" value="Unassembled WGS sequence"/>
</dbReference>
<comment type="similarity">
    <text evidence="2">Belongs to the wax synthase family.</text>
</comment>
<dbReference type="Pfam" id="PF13813">
    <property type="entry name" value="MBOAT_2"/>
    <property type="match status" value="1"/>
</dbReference>
<dbReference type="EMBL" id="BPVZ01000173">
    <property type="protein sequence ID" value="GKV43785.1"/>
    <property type="molecule type" value="Genomic_DNA"/>
</dbReference>
<keyword evidence="7 9" id="KW-0472">Membrane</keyword>
<name>A0AAV5M2Q2_9ROSI</name>
<dbReference type="GO" id="GO:0008374">
    <property type="term" value="F:O-acyltransferase activity"/>
    <property type="evidence" value="ECO:0007669"/>
    <property type="project" value="InterPro"/>
</dbReference>
<keyword evidence="6" id="KW-0443">Lipid metabolism</keyword>
<feature type="domain" description="Wax synthase" evidence="10">
    <location>
        <begin position="180"/>
        <end position="221"/>
    </location>
</feature>
<feature type="transmembrane region" description="Helical" evidence="9">
    <location>
        <begin position="7"/>
        <end position="26"/>
    </location>
</feature>
<evidence type="ECO:0000256" key="5">
    <source>
        <dbReference type="ARBA" id="ARBA00022989"/>
    </source>
</evidence>
<accession>A0AAV5M2Q2</accession>
<evidence type="ECO:0000256" key="7">
    <source>
        <dbReference type="ARBA" id="ARBA00023136"/>
    </source>
</evidence>
<evidence type="ECO:0000256" key="9">
    <source>
        <dbReference type="SAM" id="Phobius"/>
    </source>
</evidence>
<keyword evidence="4 9" id="KW-0812">Transmembrane</keyword>
<feature type="transmembrane region" description="Helical" evidence="9">
    <location>
        <begin position="146"/>
        <end position="167"/>
    </location>
</feature>
<protein>
    <recommendedName>
        <fullName evidence="10">Wax synthase domain-containing protein</fullName>
    </recommendedName>
</protein>
<evidence type="ECO:0000256" key="8">
    <source>
        <dbReference type="ARBA" id="ARBA00023315"/>
    </source>
</evidence>
<dbReference type="AlphaFoldDB" id="A0AAV5M2Q2"/>
<feature type="transmembrane region" description="Helical" evidence="9">
    <location>
        <begin position="58"/>
        <end position="76"/>
    </location>
</feature>
<evidence type="ECO:0000259" key="10">
    <source>
        <dbReference type="Pfam" id="PF13813"/>
    </source>
</evidence>
<proteinExistence type="inferred from homology"/>
<dbReference type="GO" id="GO:0006629">
    <property type="term" value="P:lipid metabolic process"/>
    <property type="evidence" value="ECO:0007669"/>
    <property type="project" value="UniProtKB-KW"/>
</dbReference>
<dbReference type="PANTHER" id="PTHR31595:SF71">
    <property type="entry name" value="LONG-CHAIN-ALCOHOL O-FATTY-ACYLTRANSFERASE 5-RELATED"/>
    <property type="match status" value="1"/>
</dbReference>
<reference evidence="11 12" key="1">
    <citation type="journal article" date="2021" name="Commun. Biol.">
        <title>The genome of Shorea leprosula (Dipterocarpaceae) highlights the ecological relevance of drought in aseasonal tropical rainforests.</title>
        <authorList>
            <person name="Ng K.K.S."/>
            <person name="Kobayashi M.J."/>
            <person name="Fawcett J.A."/>
            <person name="Hatakeyama M."/>
            <person name="Paape T."/>
            <person name="Ng C.H."/>
            <person name="Ang C.C."/>
            <person name="Tnah L.H."/>
            <person name="Lee C.T."/>
            <person name="Nishiyama T."/>
            <person name="Sese J."/>
            <person name="O'Brien M.J."/>
            <person name="Copetti D."/>
            <person name="Mohd Noor M.I."/>
            <person name="Ong R.C."/>
            <person name="Putra M."/>
            <person name="Sireger I.Z."/>
            <person name="Indrioko S."/>
            <person name="Kosugi Y."/>
            <person name="Izuno A."/>
            <person name="Isagi Y."/>
            <person name="Lee S.L."/>
            <person name="Shimizu K.K."/>
        </authorList>
    </citation>
    <scope>NUCLEOTIDE SEQUENCE [LARGE SCALE GENOMIC DNA]</scope>
    <source>
        <strain evidence="11">214</strain>
    </source>
</reference>
<evidence type="ECO:0000256" key="6">
    <source>
        <dbReference type="ARBA" id="ARBA00023098"/>
    </source>
</evidence>